<dbReference type="EMBL" id="JAAWWB010000011">
    <property type="protein sequence ID" value="KAG6772176.1"/>
    <property type="molecule type" value="Genomic_DNA"/>
</dbReference>
<dbReference type="GO" id="GO:0006412">
    <property type="term" value="P:translation"/>
    <property type="evidence" value="ECO:0007669"/>
    <property type="project" value="InterPro"/>
</dbReference>
<dbReference type="AlphaFoldDB" id="A0A8X8CQR3"/>
<dbReference type="GO" id="GO:0070181">
    <property type="term" value="F:small ribosomal subunit rRNA binding"/>
    <property type="evidence" value="ECO:0007669"/>
    <property type="project" value="TreeGrafter"/>
</dbReference>
<dbReference type="PANTHER" id="PTHR13479">
    <property type="entry name" value="30S RIBOSOMAL PROTEIN S18"/>
    <property type="match status" value="1"/>
</dbReference>
<reference evidence="1" key="1">
    <citation type="journal article" date="2020" name="bioRxiv">
        <title>Hybrid origin of Populus tomentosa Carr. identified through genome sequencing and phylogenomic analysis.</title>
        <authorList>
            <person name="An X."/>
            <person name="Gao K."/>
            <person name="Chen Z."/>
            <person name="Li J."/>
            <person name="Yang X."/>
            <person name="Yang X."/>
            <person name="Zhou J."/>
            <person name="Guo T."/>
            <person name="Zhao T."/>
            <person name="Huang S."/>
            <person name="Miao D."/>
            <person name="Khan W.U."/>
            <person name="Rao P."/>
            <person name="Ye M."/>
            <person name="Lei B."/>
            <person name="Liao W."/>
            <person name="Wang J."/>
            <person name="Ji L."/>
            <person name="Li Y."/>
            <person name="Guo B."/>
            <person name="Mustafa N.S."/>
            <person name="Li S."/>
            <person name="Yun Q."/>
            <person name="Keller S.R."/>
            <person name="Mao J."/>
            <person name="Zhang R."/>
            <person name="Strauss S.H."/>
        </authorList>
    </citation>
    <scope>NUCLEOTIDE SEQUENCE</scope>
    <source>
        <strain evidence="1">GM15</strain>
        <tissue evidence="1">Leaf</tissue>
    </source>
</reference>
<evidence type="ECO:0008006" key="3">
    <source>
        <dbReference type="Google" id="ProtNLM"/>
    </source>
</evidence>
<gene>
    <name evidence="1" type="ORF">POTOM_023573</name>
</gene>
<dbReference type="GO" id="GO:0005763">
    <property type="term" value="C:mitochondrial small ribosomal subunit"/>
    <property type="evidence" value="ECO:0007669"/>
    <property type="project" value="TreeGrafter"/>
</dbReference>
<name>A0A8X8CQR3_POPTO</name>
<dbReference type="GO" id="GO:0003735">
    <property type="term" value="F:structural constituent of ribosome"/>
    <property type="evidence" value="ECO:0007669"/>
    <property type="project" value="InterPro"/>
</dbReference>
<sequence>MRMIAQVSLRCIRDGFLSSGRFQAPHLIKSLSTNAPSDNWIGDNQSSNSFESADGFEQRIFGGIDGGNSHSESFFQKLDRLAKARNGPGSRLNERNSSEMVNDLDSSFNTLKDGMDEKLQEAAGYIDVDIDDIDEYRPDAHFEDGDTYDIKFATLKGIPGAGVHLALDLDLTKPFVRRERRDEFCVTTAEVLSKADFRNVRFLANFITDAGIIIKRRQTGISAKAQRKVAREIKTARAFGLMPFTTMGTKSFVFGTSMQSQDEDFQYRSYDHTVDDEKDHDEA</sequence>
<accession>A0A8X8CQR3</accession>
<evidence type="ECO:0000313" key="2">
    <source>
        <dbReference type="Proteomes" id="UP000886885"/>
    </source>
</evidence>
<dbReference type="OrthoDB" id="21463at2759"/>
<dbReference type="NCBIfam" id="TIGR00165">
    <property type="entry name" value="S18"/>
    <property type="match status" value="1"/>
</dbReference>
<organism evidence="1 2">
    <name type="scientific">Populus tomentosa</name>
    <name type="common">Chinese white poplar</name>
    <dbReference type="NCBI Taxonomy" id="118781"/>
    <lineage>
        <taxon>Eukaryota</taxon>
        <taxon>Viridiplantae</taxon>
        <taxon>Streptophyta</taxon>
        <taxon>Embryophyta</taxon>
        <taxon>Tracheophyta</taxon>
        <taxon>Spermatophyta</taxon>
        <taxon>Magnoliopsida</taxon>
        <taxon>eudicotyledons</taxon>
        <taxon>Gunneridae</taxon>
        <taxon>Pentapetalae</taxon>
        <taxon>rosids</taxon>
        <taxon>fabids</taxon>
        <taxon>Malpighiales</taxon>
        <taxon>Salicaceae</taxon>
        <taxon>Saliceae</taxon>
        <taxon>Populus</taxon>
    </lineage>
</organism>
<proteinExistence type="inferred from homology"/>
<dbReference type="HAMAP" id="MF_00270">
    <property type="entry name" value="Ribosomal_bS18"/>
    <property type="match status" value="1"/>
</dbReference>
<dbReference type="InterPro" id="IPR001648">
    <property type="entry name" value="Ribosomal_bS18"/>
</dbReference>
<keyword evidence="2" id="KW-1185">Reference proteome</keyword>
<dbReference type="Proteomes" id="UP000886885">
    <property type="component" value="Chromosome 6A"/>
</dbReference>
<evidence type="ECO:0000313" key="1">
    <source>
        <dbReference type="EMBL" id="KAG6772176.1"/>
    </source>
</evidence>
<dbReference type="PANTHER" id="PTHR13479:SF65">
    <property type="entry name" value="F10K1.8 PROTEIN"/>
    <property type="match status" value="1"/>
</dbReference>
<dbReference type="Pfam" id="PF01084">
    <property type="entry name" value="Ribosomal_S18"/>
    <property type="match status" value="1"/>
</dbReference>
<protein>
    <recommendedName>
        <fullName evidence="3">Ribosomal protein S18</fullName>
    </recommendedName>
</protein>
<comment type="caution">
    <text evidence="1">The sequence shown here is derived from an EMBL/GenBank/DDBJ whole genome shotgun (WGS) entry which is preliminary data.</text>
</comment>
<dbReference type="FunFam" id="4.10.640.10:FF:000009">
    <property type="entry name" value="Ribosomal protein S18"/>
    <property type="match status" value="1"/>
</dbReference>